<dbReference type="Pfam" id="PF07980">
    <property type="entry name" value="SusD_RagB"/>
    <property type="match status" value="1"/>
</dbReference>
<dbReference type="SUPFAM" id="SSF48452">
    <property type="entry name" value="TPR-like"/>
    <property type="match status" value="1"/>
</dbReference>
<protein>
    <submittedName>
        <fullName evidence="8">RagB/SusD family nutrient uptake outer membrane protein</fullName>
    </submittedName>
</protein>
<gene>
    <name evidence="8" type="ORF">ICJ85_15725</name>
</gene>
<evidence type="ECO:0000313" key="8">
    <source>
        <dbReference type="EMBL" id="MBD0825465.1"/>
    </source>
</evidence>
<evidence type="ECO:0000256" key="2">
    <source>
        <dbReference type="ARBA" id="ARBA00006275"/>
    </source>
</evidence>
<keyword evidence="3 6" id="KW-0732">Signal</keyword>
<keyword evidence="5" id="KW-0998">Cell outer membrane</keyword>
<name>A0A8J6Q4X0_9FLAO</name>
<dbReference type="Gene3D" id="1.25.40.390">
    <property type="match status" value="1"/>
</dbReference>
<evidence type="ECO:0000259" key="7">
    <source>
        <dbReference type="Pfam" id="PF07980"/>
    </source>
</evidence>
<feature type="domain" description="RagB/SusD" evidence="7">
    <location>
        <begin position="270"/>
        <end position="583"/>
    </location>
</feature>
<keyword evidence="9" id="KW-1185">Reference proteome</keyword>
<feature type="chain" id="PRO_5035271596" evidence="6">
    <location>
        <begin position="24"/>
        <end position="585"/>
    </location>
</feature>
<evidence type="ECO:0000256" key="3">
    <source>
        <dbReference type="ARBA" id="ARBA00022729"/>
    </source>
</evidence>
<dbReference type="GO" id="GO:0009279">
    <property type="term" value="C:cell outer membrane"/>
    <property type="evidence" value="ECO:0007669"/>
    <property type="project" value="UniProtKB-SubCell"/>
</dbReference>
<dbReference type="AlphaFoldDB" id="A0A8J6Q4X0"/>
<comment type="similarity">
    <text evidence="2">Belongs to the SusD family.</text>
</comment>
<sequence length="585" mass="66207">MKNYSRILNKVFLVLSVALVSTACDLDYLDTPPEHLIEASNYFKTEEQLKAYVNGFYDMLPEEEAYTDDASSDNIIPLLVSDRVKGARIVPTASGSGGWSWGNLRTINFFLDNSSNVNDTDLELKYNAYAKFFRALFYYNKVKRFGDVPWYDHVLEAGDEDLYKPRDSRKLVMDNILSDINNAIEYLSSEKKVNEITKYTALILKARICLFEGTFRKYHELGDYESFLTEAANAAEALINSGVYQLYSNGDVNTSYRELFDMYNQTATETILARDYNFDFIRHNVASLATSPTNGSFGVPKDAVNSYLLKDGSRFTDISGYETIEFYDEMQNRDPRLTQTVAGPGYTAYLSDSPEIVDIKGTTTGYRVIKSISSKDQWGNKSSYNDIILFRYAEALLIFAEAKAELGTITQIDLDKSINKLRDRVGMPHLTLVTANANPDVYLENMYPNVGAGANQGVILEIRRERRIELFMEGLRWDDLMRWKAGKKLEQPFFGIYFSGLGAYDFDGDGSADVYLHDGNTSGAPAGTPNLVNVNERKLTNGTSGNFTPFNQNVIFSEDKDYYYPIPSEELLLNTNLVQNPRWSN</sequence>
<dbReference type="Pfam" id="PF12771">
    <property type="entry name" value="SusD-like_2"/>
    <property type="match status" value="1"/>
</dbReference>
<comment type="caution">
    <text evidence="8">The sequence shown here is derived from an EMBL/GenBank/DDBJ whole genome shotgun (WGS) entry which is preliminary data.</text>
</comment>
<evidence type="ECO:0000256" key="4">
    <source>
        <dbReference type="ARBA" id="ARBA00023136"/>
    </source>
</evidence>
<accession>A0A8J6Q4X0</accession>
<organism evidence="8 9">
    <name type="scientific">Aestuariibaculum marinum</name>
    <dbReference type="NCBI Taxonomy" id="2683592"/>
    <lineage>
        <taxon>Bacteria</taxon>
        <taxon>Pseudomonadati</taxon>
        <taxon>Bacteroidota</taxon>
        <taxon>Flavobacteriia</taxon>
        <taxon>Flavobacteriales</taxon>
        <taxon>Flavobacteriaceae</taxon>
    </lineage>
</organism>
<evidence type="ECO:0000256" key="6">
    <source>
        <dbReference type="SAM" id="SignalP"/>
    </source>
</evidence>
<feature type="signal peptide" evidence="6">
    <location>
        <begin position="1"/>
        <end position="23"/>
    </location>
</feature>
<reference evidence="8 9" key="1">
    <citation type="journal article" date="2018" name="J. Microbiol.">
        <title>Aestuariibaculum marinum sp. nov., a marine bacterium isolated from seawater in South Korea.</title>
        <authorList>
            <person name="Choi J."/>
            <person name="Lee D."/>
            <person name="Jang J.H."/>
            <person name="Cha S."/>
            <person name="Seo T."/>
        </authorList>
    </citation>
    <scope>NUCLEOTIDE SEQUENCE [LARGE SCALE GENOMIC DNA]</scope>
    <source>
        <strain evidence="8 9">IP7</strain>
    </source>
</reference>
<keyword evidence="4" id="KW-0472">Membrane</keyword>
<comment type="subcellular location">
    <subcellularLocation>
        <location evidence="1">Cell outer membrane</location>
    </subcellularLocation>
</comment>
<proteinExistence type="inferred from homology"/>
<dbReference type="RefSeq" id="WP_188224756.1">
    <property type="nucleotide sequence ID" value="NZ_JACVXD010000018.1"/>
</dbReference>
<dbReference type="InterPro" id="IPR012944">
    <property type="entry name" value="SusD_RagB_dom"/>
</dbReference>
<dbReference type="EMBL" id="JACVXD010000018">
    <property type="protein sequence ID" value="MBD0825465.1"/>
    <property type="molecule type" value="Genomic_DNA"/>
</dbReference>
<evidence type="ECO:0000256" key="5">
    <source>
        <dbReference type="ARBA" id="ARBA00023237"/>
    </source>
</evidence>
<dbReference type="PROSITE" id="PS51257">
    <property type="entry name" value="PROKAR_LIPOPROTEIN"/>
    <property type="match status" value="1"/>
</dbReference>
<dbReference type="InterPro" id="IPR041662">
    <property type="entry name" value="SusD-like_2"/>
</dbReference>
<dbReference type="Proteomes" id="UP000621516">
    <property type="component" value="Unassembled WGS sequence"/>
</dbReference>
<evidence type="ECO:0000313" key="9">
    <source>
        <dbReference type="Proteomes" id="UP000621516"/>
    </source>
</evidence>
<dbReference type="InterPro" id="IPR011990">
    <property type="entry name" value="TPR-like_helical_dom_sf"/>
</dbReference>
<evidence type="ECO:0000256" key="1">
    <source>
        <dbReference type="ARBA" id="ARBA00004442"/>
    </source>
</evidence>